<accession>A0ABS1J9A0</accession>
<evidence type="ECO:0000313" key="2">
    <source>
        <dbReference type="Proteomes" id="UP000602284"/>
    </source>
</evidence>
<organism evidence="1 2">
    <name type="scientific">Tumebacillus amylolyticus</name>
    <dbReference type="NCBI Taxonomy" id="2801339"/>
    <lineage>
        <taxon>Bacteria</taxon>
        <taxon>Bacillati</taxon>
        <taxon>Bacillota</taxon>
        <taxon>Bacilli</taxon>
        <taxon>Bacillales</taxon>
        <taxon>Alicyclobacillaceae</taxon>
        <taxon>Tumebacillus</taxon>
    </lineage>
</organism>
<dbReference type="Proteomes" id="UP000602284">
    <property type="component" value="Unassembled WGS sequence"/>
</dbReference>
<protein>
    <submittedName>
        <fullName evidence="1">Uncharacterized protein</fullName>
    </submittedName>
</protein>
<gene>
    <name evidence="1" type="ORF">JJB07_09330</name>
</gene>
<proteinExistence type="predicted"/>
<reference evidence="1 2" key="1">
    <citation type="submission" date="2021-01" db="EMBL/GenBank/DDBJ databases">
        <title>Tumebacillus sp. strain ITR2 16S ribosomal RNA gene Genome sequencing and assembly.</title>
        <authorList>
            <person name="Kang M."/>
        </authorList>
    </citation>
    <scope>NUCLEOTIDE SEQUENCE [LARGE SCALE GENOMIC DNA]</scope>
    <source>
        <strain evidence="1 2">ITR2</strain>
    </source>
</reference>
<comment type="caution">
    <text evidence="1">The sequence shown here is derived from an EMBL/GenBank/DDBJ whole genome shotgun (WGS) entry which is preliminary data.</text>
</comment>
<evidence type="ECO:0000313" key="1">
    <source>
        <dbReference type="EMBL" id="MBL0386853.1"/>
    </source>
</evidence>
<name>A0ABS1J9A0_9BACL</name>
<dbReference type="RefSeq" id="WP_201634041.1">
    <property type="nucleotide sequence ID" value="NZ_JAEQNB010000002.1"/>
</dbReference>
<sequence length="53" mass="6208">MFMVPGIVLKLCWLIIFAHSGYTTFQLLNQTRHKDWFKILFHLAIAIVALSFI</sequence>
<dbReference type="EMBL" id="JAEQNB010000002">
    <property type="protein sequence ID" value="MBL0386853.1"/>
    <property type="molecule type" value="Genomic_DNA"/>
</dbReference>
<keyword evidence="2" id="KW-1185">Reference proteome</keyword>